<reference evidence="2" key="1">
    <citation type="submission" date="2020-09" db="EMBL/GenBank/DDBJ databases">
        <title>A novel bacterium of genus Mangrovicoccus, isolated from South China Sea.</title>
        <authorList>
            <person name="Huang H."/>
            <person name="Mo K."/>
            <person name="Hu Y."/>
        </authorList>
    </citation>
    <scope>NUCLEOTIDE SEQUENCE</scope>
    <source>
        <strain evidence="2">HB182678</strain>
    </source>
</reference>
<dbReference type="CDD" id="cd14727">
    <property type="entry name" value="ChanN-like"/>
    <property type="match status" value="1"/>
</dbReference>
<evidence type="ECO:0000313" key="3">
    <source>
        <dbReference type="Proteomes" id="UP000609121"/>
    </source>
</evidence>
<comment type="caution">
    <text evidence="2">The sequence shown here is derived from an EMBL/GenBank/DDBJ whole genome shotgun (WGS) entry which is preliminary data.</text>
</comment>
<protein>
    <submittedName>
        <fullName evidence="2">ChaN family lipoprotein</fullName>
    </submittedName>
</protein>
<organism evidence="2 3">
    <name type="scientific">Mangrovicoccus algicola</name>
    <dbReference type="NCBI Taxonomy" id="2771008"/>
    <lineage>
        <taxon>Bacteria</taxon>
        <taxon>Pseudomonadati</taxon>
        <taxon>Pseudomonadota</taxon>
        <taxon>Alphaproteobacteria</taxon>
        <taxon>Rhodobacterales</taxon>
        <taxon>Paracoccaceae</taxon>
        <taxon>Mangrovicoccus</taxon>
    </lineage>
</organism>
<dbReference type="Pfam" id="PF04187">
    <property type="entry name" value="Cofac_haem_bdg"/>
    <property type="match status" value="1"/>
</dbReference>
<dbReference type="RefSeq" id="WP_193182803.1">
    <property type="nucleotide sequence ID" value="NZ_JACVXA010000032.1"/>
</dbReference>
<name>A0A8J7CKH0_9RHOB</name>
<proteinExistence type="predicted"/>
<dbReference type="AlphaFoldDB" id="A0A8J7CKH0"/>
<accession>A0A8J7CKH0</accession>
<feature type="domain" description="Haem-binding uptake Tiki superfamily ChaN" evidence="1">
    <location>
        <begin position="17"/>
        <end position="227"/>
    </location>
</feature>
<keyword evidence="2" id="KW-0449">Lipoprotein</keyword>
<dbReference type="SUPFAM" id="SSF159501">
    <property type="entry name" value="EreA/ChaN-like"/>
    <property type="match status" value="1"/>
</dbReference>
<evidence type="ECO:0000259" key="1">
    <source>
        <dbReference type="Pfam" id="PF04187"/>
    </source>
</evidence>
<dbReference type="InterPro" id="IPR007314">
    <property type="entry name" value="Cofac_haem-bd_dom"/>
</dbReference>
<gene>
    <name evidence="2" type="ORF">ICN82_11390</name>
</gene>
<dbReference type="Gene3D" id="3.40.50.11550">
    <property type="match status" value="1"/>
</dbReference>
<keyword evidence="3" id="KW-1185">Reference proteome</keyword>
<evidence type="ECO:0000313" key="2">
    <source>
        <dbReference type="EMBL" id="MBE3638806.1"/>
    </source>
</evidence>
<sequence length="263" mass="28503">MSRWRDAAGQGRAHAEVIDDLAAARVVLLGERHDRADHHRWQLHVAAGLAARRPVVMGFEMFPASADPVLADWVAGSLGEEAFLERVGWGDCWGFPAELYLPIFRFCREMGIGMRGLNVPRGLVRAVGAGGWEAVPESDRDGLSPAGPSPPAYRRFIFELTGGARPDRAATSAEDPAFNRFLRAQEVWDRAFATRIAAAAALPGGPLVIGIIGMGHLQYGGGVSWQLRDLGMSSVKVAIPEEEAVSPDPDRCDWSWTSLPVPD</sequence>
<dbReference type="EMBL" id="JACVXA010000032">
    <property type="protein sequence ID" value="MBE3638806.1"/>
    <property type="molecule type" value="Genomic_DNA"/>
</dbReference>
<dbReference type="Proteomes" id="UP000609121">
    <property type="component" value="Unassembled WGS sequence"/>
</dbReference>